<dbReference type="eggNOG" id="ENOG502Z89T">
    <property type="taxonomic scope" value="Bacteria"/>
</dbReference>
<dbReference type="InterPro" id="IPR027945">
    <property type="entry name" value="SseB_C"/>
</dbReference>
<feature type="domain" description="SseB protein N-terminal" evidence="1">
    <location>
        <begin position="13"/>
        <end position="130"/>
    </location>
</feature>
<protein>
    <submittedName>
        <fullName evidence="3">Rhodanase-like enzyme, sulfur transfer from thiosulfate</fullName>
    </submittedName>
</protein>
<dbReference type="InterPro" id="IPR009839">
    <property type="entry name" value="SseB_N"/>
</dbReference>
<dbReference type="EMBL" id="CP002038">
    <property type="protein sequence ID" value="ADM99527.1"/>
    <property type="molecule type" value="Genomic_DNA"/>
</dbReference>
<organism evidence="3 4">
    <name type="scientific">Dickeya dadantii (strain 3937)</name>
    <name type="common">Erwinia chrysanthemi (strain 3937)</name>
    <dbReference type="NCBI Taxonomy" id="198628"/>
    <lineage>
        <taxon>Bacteria</taxon>
        <taxon>Pseudomonadati</taxon>
        <taxon>Pseudomonadota</taxon>
        <taxon>Gammaproteobacteria</taxon>
        <taxon>Enterobacterales</taxon>
        <taxon>Pectobacteriaceae</taxon>
        <taxon>Dickeya</taxon>
    </lineage>
</organism>
<evidence type="ECO:0000259" key="2">
    <source>
        <dbReference type="Pfam" id="PF14581"/>
    </source>
</evidence>
<gene>
    <name evidence="3" type="primary">sseB</name>
    <name evidence="3" type="ordered locus">Dda3937_03698</name>
</gene>
<evidence type="ECO:0000259" key="1">
    <source>
        <dbReference type="Pfam" id="PF07179"/>
    </source>
</evidence>
<proteinExistence type="predicted"/>
<dbReference type="STRING" id="198628.Dda3937_03698"/>
<keyword evidence="4" id="KW-1185">Reference proteome</keyword>
<dbReference type="HOGENOM" id="CLU_093817_1_0_6"/>
<dbReference type="NCBIfam" id="NF008624">
    <property type="entry name" value="PRK11611.1"/>
    <property type="match status" value="1"/>
</dbReference>
<sequence length="269" mass="29966">MRRVMEFSPHNRLEELLKLAASEPAHRPEFFSELLEATVYVLGHSEEDDAFGESSLQAGSGLQLQHWEKPDGNSAVPFFSSLEALQLAVTDEQAFLALPVRTLFDITRGATLFLNPKLPYGKEFLPQEIEHLLSSEGSSLVQQHILDGGTELKIGIPAEMPAQMIDSLTQLFSKHRNVKRAFLAQIQEPDEDQPHLLIGLDADGDDLDALIQAAGSVATDTQPDDRPIDLCLVSNDQPGISHFLIRHTTPFYERKWGSFLREFKHSGQA</sequence>
<dbReference type="Proteomes" id="UP000006859">
    <property type="component" value="Chromosome"/>
</dbReference>
<dbReference type="Pfam" id="PF14581">
    <property type="entry name" value="SseB_C"/>
    <property type="match status" value="1"/>
</dbReference>
<name>E0SN81_DICD3</name>
<reference evidence="3 4" key="1">
    <citation type="journal article" date="2011" name="J. Bacteriol.">
        <title>Genome sequence of the plant-pathogenic bacterium Dickeya dadantii 3937.</title>
        <authorList>
            <person name="Glasner J.D."/>
            <person name="Yang C.H."/>
            <person name="Reverchon S."/>
            <person name="Hugouvieux-Cotte-Pattat N."/>
            <person name="Condemine G."/>
            <person name="Bohin J.P."/>
            <person name="Van Gijsegem F."/>
            <person name="Yang S."/>
            <person name="Franza T."/>
            <person name="Expert D."/>
            <person name="Plunkett G. III"/>
            <person name="San Francisco M.J."/>
            <person name="Charkowski A.O."/>
            <person name="Py B."/>
            <person name="Bell K."/>
            <person name="Rauscher L."/>
            <person name="Rodriguez-Palenzuela P."/>
            <person name="Toussaint A."/>
            <person name="Holeva M.C."/>
            <person name="He S.Y."/>
            <person name="Douet V."/>
            <person name="Boccara M."/>
            <person name="Blanco C."/>
            <person name="Toth I."/>
            <person name="Anderson B.D."/>
            <person name="Biehl B.S."/>
            <person name="Mau B."/>
            <person name="Flynn S.M."/>
            <person name="Barras F."/>
            <person name="Lindeberg M."/>
            <person name="Birch P.R."/>
            <person name="Tsuyumu S."/>
            <person name="Shi X."/>
            <person name="Hibbing M."/>
            <person name="Yap M.N."/>
            <person name="Carpentier M."/>
            <person name="Dassa E."/>
            <person name="Umehara M."/>
            <person name="Kim J.F."/>
            <person name="Rusch M."/>
            <person name="Soni P."/>
            <person name="Mayhew G.F."/>
            <person name="Fouts D.E."/>
            <person name="Gill S.R."/>
            <person name="Blattner F.R."/>
            <person name="Keen N.T."/>
            <person name="Perna N.T."/>
        </authorList>
    </citation>
    <scope>NUCLEOTIDE SEQUENCE [LARGE SCALE GENOMIC DNA]</scope>
    <source>
        <strain evidence="3 4">3937</strain>
    </source>
</reference>
<accession>E0SN81</accession>
<dbReference type="KEGG" id="ddd:Dda3937_03698"/>
<evidence type="ECO:0000313" key="4">
    <source>
        <dbReference type="Proteomes" id="UP000006859"/>
    </source>
</evidence>
<feature type="domain" description="SseB protein C-terminal" evidence="2">
    <location>
        <begin position="147"/>
        <end position="254"/>
    </location>
</feature>
<dbReference type="Pfam" id="PF07179">
    <property type="entry name" value="SseB"/>
    <property type="match status" value="1"/>
</dbReference>
<dbReference type="AlphaFoldDB" id="E0SN81"/>
<evidence type="ECO:0000313" key="3">
    <source>
        <dbReference type="EMBL" id="ADM99527.1"/>
    </source>
</evidence>